<dbReference type="InterPro" id="IPR036390">
    <property type="entry name" value="WH_DNA-bd_sf"/>
</dbReference>
<feature type="signal peptide" evidence="10">
    <location>
        <begin position="1"/>
        <end position="21"/>
    </location>
</feature>
<evidence type="ECO:0000256" key="2">
    <source>
        <dbReference type="ARBA" id="ARBA00022387"/>
    </source>
</evidence>
<dbReference type="Gene3D" id="1.10.10.10">
    <property type="entry name" value="Winged helix-like DNA-binding domain superfamily/Winged helix DNA-binding domain"/>
    <property type="match status" value="1"/>
</dbReference>
<evidence type="ECO:0000256" key="10">
    <source>
        <dbReference type="SAM" id="SignalP"/>
    </source>
</evidence>
<dbReference type="PROSITE" id="PS51914">
    <property type="entry name" value="MRH"/>
    <property type="match status" value="1"/>
</dbReference>
<comment type="subcellular location">
    <subcellularLocation>
        <location evidence="7">Nucleus</location>
    </subcellularLocation>
</comment>
<dbReference type="InterPro" id="IPR002048">
    <property type="entry name" value="EF_hand_dom"/>
</dbReference>
<keyword evidence="3 10" id="KW-0732">Signal</keyword>
<dbReference type="InterPro" id="IPR000418">
    <property type="entry name" value="Ets_dom"/>
</dbReference>
<feature type="domain" description="EF-hand" evidence="12">
    <location>
        <begin position="218"/>
        <end position="253"/>
    </location>
</feature>
<dbReference type="OrthoDB" id="28322at2759"/>
<dbReference type="SMART" id="SM00413">
    <property type="entry name" value="ETS"/>
    <property type="match status" value="1"/>
</dbReference>
<feature type="compositionally biased region" description="Pro residues" evidence="9">
    <location>
        <begin position="294"/>
        <end position="306"/>
    </location>
</feature>
<evidence type="ECO:0000256" key="6">
    <source>
        <dbReference type="PROSITE-ProRule" id="PRU00124"/>
    </source>
</evidence>
<dbReference type="PROSITE" id="PS00346">
    <property type="entry name" value="ETS_DOMAIN_2"/>
    <property type="match status" value="1"/>
</dbReference>
<dbReference type="InterPro" id="IPR039794">
    <property type="entry name" value="Gtb1-like"/>
</dbReference>
<accession>A0A813YZ60</accession>
<dbReference type="SUPFAM" id="SSF57424">
    <property type="entry name" value="LDL receptor-like module"/>
    <property type="match status" value="2"/>
</dbReference>
<keyword evidence="7" id="KW-0539">Nucleus</keyword>
<protein>
    <recommendedName>
        <fullName evidence="2">Glucosidase 2 subunit beta</fullName>
    </recommendedName>
</protein>
<feature type="coiled-coil region" evidence="8">
    <location>
        <begin position="131"/>
        <end position="191"/>
    </location>
</feature>
<name>A0A813YZ60_ADIRI</name>
<evidence type="ECO:0000313" key="15">
    <source>
        <dbReference type="Proteomes" id="UP000663852"/>
    </source>
</evidence>
<dbReference type="CDD" id="cd00112">
    <property type="entry name" value="LDLa"/>
    <property type="match status" value="1"/>
</dbReference>
<dbReference type="PANTHER" id="PTHR12630">
    <property type="entry name" value="N-LINKED OLIGOSACCHARIDE PROCESSING"/>
    <property type="match status" value="1"/>
</dbReference>
<keyword evidence="8" id="KW-0175">Coiled coil</keyword>
<dbReference type="SUPFAM" id="SSF50911">
    <property type="entry name" value="Mannose 6-phosphate receptor domain"/>
    <property type="match status" value="1"/>
</dbReference>
<dbReference type="GO" id="GO:0003700">
    <property type="term" value="F:DNA-binding transcription factor activity"/>
    <property type="evidence" value="ECO:0007669"/>
    <property type="project" value="InterPro"/>
</dbReference>
<dbReference type="InterPro" id="IPR002172">
    <property type="entry name" value="LDrepeatLR_classA_rpt"/>
</dbReference>
<organism evidence="14 15">
    <name type="scientific">Adineta ricciae</name>
    <name type="common">Rotifer</name>
    <dbReference type="NCBI Taxonomy" id="249248"/>
    <lineage>
        <taxon>Eukaryota</taxon>
        <taxon>Metazoa</taxon>
        <taxon>Spiralia</taxon>
        <taxon>Gnathifera</taxon>
        <taxon>Rotifera</taxon>
        <taxon>Eurotatoria</taxon>
        <taxon>Bdelloidea</taxon>
        <taxon>Adinetida</taxon>
        <taxon>Adinetidae</taxon>
        <taxon>Adineta</taxon>
    </lineage>
</organism>
<sequence length="850" mass="95967">MMFPSYVNLLVFSCLLTLIAGGNIEQTVLRGVQTSLLSMYVPSKPFTCLDGSMTIPYEFVNDDYCDCRDGSDEPGTSACPNGRFFCENKGYVGTLIPSHFVGDGICDCCDGSDEYETNVVCNNTCFELAQRNQAEREAKRALHEAGVAKKKEIIAHSIAIKSERQKRLKELENEVQVAESELKEKEELKHQAEAPEKEAKDKYQKLWEEQRAKHEAIVRNREIREMFADLDTNGDSLVSIDELQKHTELDLDTENEFTAEEVRTILGADSVNLNDFNTTVFDQISNSYKKLPEPPRSTPEPTPLPEPSQDSFATPSPPLETSHDEQNTPPPPPPHHHENSEHPSSIPTSLEHEKHIHDDTPPEYDDETKRLIQIADHARNEFNAIEGKILNIKQQIEDLKKQSGVDTGPQGEYSAFIDQCYDYEEREYTYRVCMFKDARQIPKGGGSEVTIGYWDSWSGPAENKYLRMKYANGATCWNGPPRSLTVTFRCGIEHKPVDVREPSRCEYAMIFETPSACDETVAATTSHSTHSFLIGAPLILILIINAEGVIAAMSCGSTTEQSRTRAERRWKSTRDSQLYCRRGSVQLWQFLLALLEDGLNGTIIIWTGKGLEFKLVEPEEVARLWGVQKNRPSMNYDKLSRSLRYYYEKGIMQKVAGERYVYRFVCDPQTLYPFISRNGQMTKGSTLISPKISAIPSANKSSSSSSSTNSAFYSSSSASKIKQHIRSDENYVPFYPSTFYPNTFQSSFSSYPTPSSSTNVYSTNESKLNSNNPYWARHSFYNTSNHYTFPSFDTNGIISSTPPQTVPHETLNNQSSIDNLSSYFTYNPTNGINKLSTIHNDCSTNYDFYS</sequence>
<feature type="domain" description="ETS" evidence="11">
    <location>
        <begin position="585"/>
        <end position="665"/>
    </location>
</feature>
<dbReference type="InterPro" id="IPR044865">
    <property type="entry name" value="MRH_dom"/>
</dbReference>
<dbReference type="InterPro" id="IPR036607">
    <property type="entry name" value="PRKCSH"/>
</dbReference>
<comment type="caution">
    <text evidence="14">The sequence shown here is derived from an EMBL/GenBank/DDBJ whole genome shotgun (WGS) entry which is preliminary data.</text>
</comment>
<dbReference type="PROSITE" id="PS50222">
    <property type="entry name" value="EF_HAND_2"/>
    <property type="match status" value="1"/>
</dbReference>
<dbReference type="Gene3D" id="4.10.400.10">
    <property type="entry name" value="Low-density Lipoprotein Receptor"/>
    <property type="match status" value="1"/>
</dbReference>
<dbReference type="GO" id="GO:0006491">
    <property type="term" value="P:N-glycan processing"/>
    <property type="evidence" value="ECO:0007669"/>
    <property type="project" value="TreeGrafter"/>
</dbReference>
<evidence type="ECO:0000313" key="14">
    <source>
        <dbReference type="EMBL" id="CAF0891034.1"/>
    </source>
</evidence>
<dbReference type="Pfam" id="PF00178">
    <property type="entry name" value="Ets"/>
    <property type="match status" value="1"/>
</dbReference>
<evidence type="ECO:0000256" key="5">
    <source>
        <dbReference type="ARBA" id="ARBA00023157"/>
    </source>
</evidence>
<dbReference type="Pfam" id="PF13015">
    <property type="entry name" value="PRKCSH_1"/>
    <property type="match status" value="1"/>
</dbReference>
<comment type="similarity">
    <text evidence="1 7">Belongs to the ETS family.</text>
</comment>
<evidence type="ECO:0000256" key="1">
    <source>
        <dbReference type="ARBA" id="ARBA00005562"/>
    </source>
</evidence>
<keyword evidence="5" id="KW-1015">Disulfide bond</keyword>
<dbReference type="GO" id="GO:0005509">
    <property type="term" value="F:calcium ion binding"/>
    <property type="evidence" value="ECO:0007669"/>
    <property type="project" value="InterPro"/>
</dbReference>
<dbReference type="PROSITE" id="PS50068">
    <property type="entry name" value="LDLRA_2"/>
    <property type="match status" value="1"/>
</dbReference>
<keyword evidence="7" id="KW-0238">DNA-binding</keyword>
<evidence type="ECO:0000259" key="11">
    <source>
        <dbReference type="PROSITE" id="PS50061"/>
    </source>
</evidence>
<evidence type="ECO:0000256" key="3">
    <source>
        <dbReference type="ARBA" id="ARBA00022729"/>
    </source>
</evidence>
<dbReference type="InterPro" id="IPR036388">
    <property type="entry name" value="WH-like_DNA-bd_sf"/>
</dbReference>
<gene>
    <name evidence="14" type="ORF">EDS130_LOCUS9284</name>
</gene>
<evidence type="ECO:0000259" key="13">
    <source>
        <dbReference type="PROSITE" id="PS51914"/>
    </source>
</evidence>
<dbReference type="InterPro" id="IPR036055">
    <property type="entry name" value="LDL_receptor-like_sf"/>
</dbReference>
<keyword evidence="4" id="KW-0256">Endoplasmic reticulum</keyword>
<proteinExistence type="inferred from homology"/>
<dbReference type="InterPro" id="IPR028146">
    <property type="entry name" value="PRKCSH_N"/>
</dbReference>
<dbReference type="AlphaFoldDB" id="A0A813YZ60"/>
<dbReference type="PROSITE" id="PS00345">
    <property type="entry name" value="ETS_DOMAIN_1"/>
    <property type="match status" value="1"/>
</dbReference>
<dbReference type="Gene3D" id="2.70.130.10">
    <property type="entry name" value="Mannose-6-phosphate receptor binding domain"/>
    <property type="match status" value="1"/>
</dbReference>
<dbReference type="SUPFAM" id="SSF46785">
    <property type="entry name" value="Winged helix' DNA-binding domain"/>
    <property type="match status" value="1"/>
</dbReference>
<dbReference type="EMBL" id="CAJNOJ010000031">
    <property type="protein sequence ID" value="CAF0891034.1"/>
    <property type="molecule type" value="Genomic_DNA"/>
</dbReference>
<evidence type="ECO:0000256" key="9">
    <source>
        <dbReference type="SAM" id="MobiDB-lite"/>
    </source>
</evidence>
<evidence type="ECO:0000256" key="7">
    <source>
        <dbReference type="RuleBase" id="RU004019"/>
    </source>
</evidence>
<dbReference type="Proteomes" id="UP000663852">
    <property type="component" value="Unassembled WGS sequence"/>
</dbReference>
<dbReference type="Pfam" id="PF12999">
    <property type="entry name" value="PRKCSH-like"/>
    <property type="match status" value="1"/>
</dbReference>
<feature type="domain" description="MRH" evidence="13">
    <location>
        <begin position="418"/>
        <end position="519"/>
    </location>
</feature>
<dbReference type="GO" id="GO:0043565">
    <property type="term" value="F:sequence-specific DNA binding"/>
    <property type="evidence" value="ECO:0007669"/>
    <property type="project" value="InterPro"/>
</dbReference>
<evidence type="ECO:0000256" key="8">
    <source>
        <dbReference type="SAM" id="Coils"/>
    </source>
</evidence>
<evidence type="ECO:0000256" key="4">
    <source>
        <dbReference type="ARBA" id="ARBA00022824"/>
    </source>
</evidence>
<dbReference type="PANTHER" id="PTHR12630:SF1">
    <property type="entry name" value="GLUCOSIDASE 2 SUBUNIT BETA"/>
    <property type="match status" value="1"/>
</dbReference>
<dbReference type="GO" id="GO:0017177">
    <property type="term" value="C:glucosidase II complex"/>
    <property type="evidence" value="ECO:0007669"/>
    <property type="project" value="TreeGrafter"/>
</dbReference>
<dbReference type="GO" id="GO:0005634">
    <property type="term" value="C:nucleus"/>
    <property type="evidence" value="ECO:0007669"/>
    <property type="project" value="UniProtKB-SubCell"/>
</dbReference>
<feature type="region of interest" description="Disordered" evidence="9">
    <location>
        <begin position="288"/>
        <end position="348"/>
    </location>
</feature>
<feature type="chain" id="PRO_5032614490" description="Glucosidase 2 subunit beta" evidence="10">
    <location>
        <begin position="22"/>
        <end position="850"/>
    </location>
</feature>
<dbReference type="PRINTS" id="PR00454">
    <property type="entry name" value="ETSDOMAIN"/>
</dbReference>
<dbReference type="InterPro" id="IPR009011">
    <property type="entry name" value="Man6P_isomerase_rcpt-bd_dom_sf"/>
</dbReference>
<evidence type="ECO:0000259" key="12">
    <source>
        <dbReference type="PROSITE" id="PS50222"/>
    </source>
</evidence>
<dbReference type="PROSITE" id="PS50061">
    <property type="entry name" value="ETS_DOMAIN_3"/>
    <property type="match status" value="1"/>
</dbReference>
<reference evidence="14" key="1">
    <citation type="submission" date="2021-02" db="EMBL/GenBank/DDBJ databases">
        <authorList>
            <person name="Nowell W R."/>
        </authorList>
    </citation>
    <scope>NUCLEOTIDE SEQUENCE</scope>
</reference>
<comment type="caution">
    <text evidence="6">Lacks conserved residue(s) required for the propagation of feature annotation.</text>
</comment>